<dbReference type="KEGG" id="sdu:111231755"/>
<dbReference type="SUPFAM" id="SSF52540">
    <property type="entry name" value="P-loop containing nucleoside triphosphate hydrolases"/>
    <property type="match status" value="1"/>
</dbReference>
<dbReference type="Proteomes" id="UP000261420">
    <property type="component" value="Unplaced"/>
</dbReference>
<evidence type="ECO:0000256" key="9">
    <source>
        <dbReference type="PIRNR" id="PIRNR005856"/>
    </source>
</evidence>
<dbReference type="InterPro" id="IPR013632">
    <property type="entry name" value="Rad51_C"/>
</dbReference>
<dbReference type="AlphaFoldDB" id="A0A3B4UWR7"/>
<comment type="function">
    <text evidence="9">Involved in the homologous recombination repair (HRR) pathway of double-stranded DNA, thought to repair chromosomal fragmentation, translocations and deletions.</text>
</comment>
<dbReference type="Pfam" id="PF08423">
    <property type="entry name" value="Rad51"/>
    <property type="match status" value="1"/>
</dbReference>
<dbReference type="CTD" id="7517"/>
<comment type="similarity">
    <text evidence="1 9">Belongs to the RecA family. RAD51 subfamily.</text>
</comment>
<reference evidence="11" key="2">
    <citation type="submission" date="2025-09" db="UniProtKB">
        <authorList>
            <consortium name="Ensembl"/>
        </authorList>
    </citation>
    <scope>IDENTIFICATION</scope>
</reference>
<dbReference type="GO" id="GO:0045003">
    <property type="term" value="P:double-strand break repair via synthesis-dependent strand annealing"/>
    <property type="evidence" value="ECO:0007669"/>
    <property type="project" value="TreeGrafter"/>
</dbReference>
<dbReference type="GO" id="GO:0005524">
    <property type="term" value="F:ATP binding"/>
    <property type="evidence" value="ECO:0007669"/>
    <property type="project" value="UniProtKB-KW"/>
</dbReference>
<dbReference type="PROSITE" id="PS50162">
    <property type="entry name" value="RECA_2"/>
    <property type="match status" value="1"/>
</dbReference>
<keyword evidence="12" id="KW-1185">Reference proteome</keyword>
<name>A0A3B4UWR7_SERDU</name>
<feature type="domain" description="RecA family profile 1" evidence="10">
    <location>
        <begin position="78"/>
        <end position="259"/>
    </location>
</feature>
<dbReference type="InterPro" id="IPR016467">
    <property type="entry name" value="DNA_recomb/repair_RecA-like"/>
</dbReference>
<evidence type="ECO:0000313" key="12">
    <source>
        <dbReference type="Proteomes" id="UP000261420"/>
    </source>
</evidence>
<accession>A0A3B4UWR7</accession>
<dbReference type="Gene3D" id="3.40.50.300">
    <property type="entry name" value="P-loop containing nucleotide triphosphate hydrolases"/>
    <property type="match status" value="1"/>
</dbReference>
<keyword evidence="8 9" id="KW-0539">Nucleus</keyword>
<evidence type="ECO:0000256" key="8">
    <source>
        <dbReference type="ARBA" id="ARBA00023242"/>
    </source>
</evidence>
<proteinExistence type="inferred from homology"/>
<evidence type="ECO:0000256" key="3">
    <source>
        <dbReference type="ARBA" id="ARBA00022763"/>
    </source>
</evidence>
<dbReference type="GeneTree" id="ENSGT00930000151053"/>
<keyword evidence="2" id="KW-0547">Nucleotide-binding</keyword>
<evidence type="ECO:0000256" key="4">
    <source>
        <dbReference type="ARBA" id="ARBA00022840"/>
    </source>
</evidence>
<comment type="subcellular location">
    <subcellularLocation>
        <location evidence="9">Nucleus</location>
    </subcellularLocation>
    <subcellularLocation>
        <location evidence="9">Cytoplasm</location>
    </subcellularLocation>
</comment>
<evidence type="ECO:0000256" key="1">
    <source>
        <dbReference type="ARBA" id="ARBA00007095"/>
    </source>
</evidence>
<dbReference type="GO" id="GO:0000722">
    <property type="term" value="P:telomere maintenance via recombination"/>
    <property type="evidence" value="ECO:0007669"/>
    <property type="project" value="TreeGrafter"/>
</dbReference>
<dbReference type="OMA" id="WANQVTV"/>
<dbReference type="GO" id="GO:0090656">
    <property type="term" value="P:t-circle formation"/>
    <property type="evidence" value="ECO:0007669"/>
    <property type="project" value="TreeGrafter"/>
</dbReference>
<dbReference type="InterPro" id="IPR058766">
    <property type="entry name" value="HHH_XRCC3_RAD51B"/>
</dbReference>
<dbReference type="GeneID" id="111231755"/>
<dbReference type="CDD" id="cd19491">
    <property type="entry name" value="XRCC3"/>
    <property type="match status" value="1"/>
</dbReference>
<dbReference type="GO" id="GO:0140664">
    <property type="term" value="F:ATP-dependent DNA damage sensor activity"/>
    <property type="evidence" value="ECO:0007669"/>
    <property type="project" value="InterPro"/>
</dbReference>
<dbReference type="GO" id="GO:0005737">
    <property type="term" value="C:cytoplasm"/>
    <property type="evidence" value="ECO:0007669"/>
    <property type="project" value="UniProtKB-SubCell"/>
</dbReference>
<dbReference type="PANTHER" id="PTHR46487">
    <property type="entry name" value="DNA REPAIR PROTEIN XRCC3"/>
    <property type="match status" value="1"/>
</dbReference>
<dbReference type="SMART" id="SM00382">
    <property type="entry name" value="AAA"/>
    <property type="match status" value="1"/>
</dbReference>
<dbReference type="GO" id="GO:0033065">
    <property type="term" value="C:Rad51C-XRCC3 complex"/>
    <property type="evidence" value="ECO:0007669"/>
    <property type="project" value="TreeGrafter"/>
</dbReference>
<dbReference type="GO" id="GO:0005657">
    <property type="term" value="C:replication fork"/>
    <property type="evidence" value="ECO:0007669"/>
    <property type="project" value="TreeGrafter"/>
</dbReference>
<evidence type="ECO:0000256" key="2">
    <source>
        <dbReference type="ARBA" id="ARBA00022741"/>
    </source>
</evidence>
<dbReference type="InterPro" id="IPR020588">
    <property type="entry name" value="RecA_ATP-bd"/>
</dbReference>
<dbReference type="InterPro" id="IPR003593">
    <property type="entry name" value="AAA+_ATPase"/>
</dbReference>
<dbReference type="InterPro" id="IPR047348">
    <property type="entry name" value="XRCC3-like_C"/>
</dbReference>
<keyword evidence="7" id="KW-0234">DNA repair</keyword>
<keyword evidence="3" id="KW-0227">DNA damage</keyword>
<evidence type="ECO:0000313" key="11">
    <source>
        <dbReference type="Ensembl" id="ENSSDUP00000023011.1"/>
    </source>
</evidence>
<keyword evidence="5" id="KW-0238">DNA-binding</keyword>
<dbReference type="STRING" id="41447.ENSSDUP00000023011"/>
<dbReference type="PIRSF" id="PIRSF005856">
    <property type="entry name" value="Rad51"/>
    <property type="match status" value="1"/>
</dbReference>
<dbReference type="GO" id="GO:0071140">
    <property type="term" value="P:resolution of mitotic recombination intermediates"/>
    <property type="evidence" value="ECO:0007669"/>
    <property type="project" value="TreeGrafter"/>
</dbReference>
<organism evidence="11 12">
    <name type="scientific">Seriola dumerili</name>
    <name type="common">Greater amberjack</name>
    <name type="synonym">Caranx dumerili</name>
    <dbReference type="NCBI Taxonomy" id="41447"/>
    <lineage>
        <taxon>Eukaryota</taxon>
        <taxon>Metazoa</taxon>
        <taxon>Chordata</taxon>
        <taxon>Craniata</taxon>
        <taxon>Vertebrata</taxon>
        <taxon>Euteleostomi</taxon>
        <taxon>Actinopterygii</taxon>
        <taxon>Neopterygii</taxon>
        <taxon>Teleostei</taxon>
        <taxon>Neoteleostei</taxon>
        <taxon>Acanthomorphata</taxon>
        <taxon>Carangaria</taxon>
        <taxon>Carangiformes</taxon>
        <taxon>Carangidae</taxon>
        <taxon>Seriola</taxon>
    </lineage>
</organism>
<dbReference type="Ensembl" id="ENSSDUT00000023429.1">
    <property type="protein sequence ID" value="ENSSDUP00000023011.1"/>
    <property type="gene ID" value="ENSSDUG00000016722.1"/>
</dbReference>
<reference evidence="11" key="1">
    <citation type="submission" date="2025-08" db="UniProtKB">
        <authorList>
            <consortium name="Ensembl"/>
        </authorList>
    </citation>
    <scope>IDENTIFICATION</scope>
</reference>
<keyword evidence="6" id="KW-0233">DNA recombination</keyword>
<sequence>MNWEQLELNPRIRAAVRRAKMKSVREVLCVSGLDLQRLTGLSRSDVQQLLTATASSYRSYPPVPALVLHRGECRRLESGLRLSVGCPLLDELLRGGLPVGGVTELSGESGAGKTQLALQLCLSVQYPTLYRGLDSGAVYICTEDSFPIRRLQQLIRGQSCLRSDIPPSLISRTQFSDRIYIEHAADLDSLQVCLSQRVPLLLARGLVRLLVVDSVAALFRSEFQADDWLERNKQLLTFSSTLHHLSQEFSTPVLCINQVTDVFNRADHSLGPLSSNVSPALGLAWANQVMVRLMIRRLQGTIARGDQCSALRRLEVVFAPHLARDGRDAAVWSEGVRGVSSSD</sequence>
<evidence type="ECO:0000256" key="7">
    <source>
        <dbReference type="ARBA" id="ARBA00023204"/>
    </source>
</evidence>
<dbReference type="PANTHER" id="PTHR46487:SF1">
    <property type="entry name" value="DNA REPAIR PROTEIN XRCC3"/>
    <property type="match status" value="1"/>
</dbReference>
<dbReference type="GO" id="GO:0000400">
    <property type="term" value="F:four-way junction DNA binding"/>
    <property type="evidence" value="ECO:0007669"/>
    <property type="project" value="TreeGrafter"/>
</dbReference>
<dbReference type="Pfam" id="PF26169">
    <property type="entry name" value="HHH_XRCC3_RpoA"/>
    <property type="match status" value="1"/>
</dbReference>
<protein>
    <recommendedName>
        <fullName evidence="9">DNA repair protein</fullName>
    </recommendedName>
</protein>
<dbReference type="InterPro" id="IPR027417">
    <property type="entry name" value="P-loop_NTPase"/>
</dbReference>
<evidence type="ECO:0000256" key="6">
    <source>
        <dbReference type="ARBA" id="ARBA00023172"/>
    </source>
</evidence>
<keyword evidence="9" id="KW-0963">Cytoplasm</keyword>
<evidence type="ECO:0000259" key="10">
    <source>
        <dbReference type="PROSITE" id="PS50162"/>
    </source>
</evidence>
<evidence type="ECO:0000256" key="5">
    <source>
        <dbReference type="ARBA" id="ARBA00023125"/>
    </source>
</evidence>
<dbReference type="RefSeq" id="XP_022614700.1">
    <property type="nucleotide sequence ID" value="XM_022758979.1"/>
</dbReference>
<keyword evidence="4" id="KW-0067">ATP-binding</keyword>